<comment type="caution">
    <text evidence="2">The sequence shown here is derived from an EMBL/GenBank/DDBJ whole genome shotgun (WGS) entry which is preliminary data.</text>
</comment>
<sequence>MSHRHLARHMRSHRMWSSSSEESVNSEDNTRPLGWYSLPGTPSIPRDTPLLKEIKTKYPSNTQEWVQQVSTNKADSSLIATFPTFHLISVASGSPVGARRCSSDAEARGRSRTRRHSWVSDAQVTDTERESSTTRGESTDTGCGDGGKERVTKKDKSFFGKKQSASEKQKNVVKRDISAPVGTASVGEFAGSVVGKPASVTGRESSIPRREIVHARESNIPCRESSVPARKVAHGRKSYIPLRESSVPGKERSAHGRERSVPRRKNIIIRGGRNVPEKVTESGKKILGSERKGRNIIEPRQQSVNGRERKVLDLECSVRGKERSVVRERRTGHQDKGVSGRDKCYPGKAKRVSGKERRVHRRERLALEGSVTGRGGSLTKRKKSIPGIDGRFSGTDWSIVTGITARALGAAGKERNYGKGEKVDVGRGENVPGREIGVPRQEGDVFGGGAGAPAGERGDQVSEAPGTVGGAEGGVTEALGHTSTTTRILLELIQDLEADMNYESDLGDSGVKAQYRTKNAEALCWPSDPMLWPEDPNMSPQGEAFLSTNGVCLNVTRRHKSRTRTVDHFNLDSSVWRDEKDLAGPTDFLTDLTEILNKKLRKREFEVEPPLDLVQDHPFWKYVESHSLVNPLDDHRFQTSKKTVKQFRSHPGVYTFAVGLSDIESVESETDCHELKSLVEVGGGGAEGRRGEAGGGGGAAATGSQTSSCEEAGQQEWVDKAPEILPHSLALECYMVGVPDTLAALSLSCLC</sequence>
<feature type="compositionally biased region" description="Basic residues" evidence="1">
    <location>
        <begin position="1"/>
        <end position="14"/>
    </location>
</feature>
<dbReference type="Proteomes" id="UP000747542">
    <property type="component" value="Unassembled WGS sequence"/>
</dbReference>
<organism evidence="2 3">
    <name type="scientific">Homarus americanus</name>
    <name type="common">American lobster</name>
    <dbReference type="NCBI Taxonomy" id="6706"/>
    <lineage>
        <taxon>Eukaryota</taxon>
        <taxon>Metazoa</taxon>
        <taxon>Ecdysozoa</taxon>
        <taxon>Arthropoda</taxon>
        <taxon>Crustacea</taxon>
        <taxon>Multicrustacea</taxon>
        <taxon>Malacostraca</taxon>
        <taxon>Eumalacostraca</taxon>
        <taxon>Eucarida</taxon>
        <taxon>Decapoda</taxon>
        <taxon>Pleocyemata</taxon>
        <taxon>Astacidea</taxon>
        <taxon>Nephropoidea</taxon>
        <taxon>Nephropidae</taxon>
        <taxon>Homarus</taxon>
    </lineage>
</organism>
<protein>
    <submittedName>
        <fullName evidence="2">Putative Titin-like 28</fullName>
    </submittedName>
</protein>
<feature type="compositionally biased region" description="Basic and acidic residues" evidence="1">
    <location>
        <begin position="146"/>
        <end position="173"/>
    </location>
</feature>
<proteinExistence type="predicted"/>
<feature type="region of interest" description="Disordered" evidence="1">
    <location>
        <begin position="1"/>
        <end position="47"/>
    </location>
</feature>
<feature type="region of interest" description="Disordered" evidence="1">
    <location>
        <begin position="327"/>
        <end position="348"/>
    </location>
</feature>
<dbReference type="AlphaFoldDB" id="A0A8J5MYB3"/>
<name>A0A8J5MYB3_HOMAM</name>
<feature type="region of interest" description="Disordered" evidence="1">
    <location>
        <begin position="94"/>
        <end position="173"/>
    </location>
</feature>
<accession>A0A8J5MYB3</accession>
<gene>
    <name evidence="2" type="primary">Tnt-L28</name>
    <name evidence="2" type="ORF">Hamer_G013008</name>
</gene>
<feature type="compositionally biased region" description="Low complexity" evidence="1">
    <location>
        <begin position="17"/>
        <end position="27"/>
    </location>
</feature>
<feature type="region of interest" description="Disordered" evidence="1">
    <location>
        <begin position="683"/>
        <end position="711"/>
    </location>
</feature>
<feature type="compositionally biased region" description="Basic and acidic residues" evidence="1">
    <location>
        <begin position="327"/>
        <end position="345"/>
    </location>
</feature>
<dbReference type="EMBL" id="JAHLQT010021643">
    <property type="protein sequence ID" value="KAG7167539.1"/>
    <property type="molecule type" value="Genomic_DNA"/>
</dbReference>
<evidence type="ECO:0000313" key="3">
    <source>
        <dbReference type="Proteomes" id="UP000747542"/>
    </source>
</evidence>
<keyword evidence="3" id="KW-1185">Reference proteome</keyword>
<evidence type="ECO:0000256" key="1">
    <source>
        <dbReference type="SAM" id="MobiDB-lite"/>
    </source>
</evidence>
<reference evidence="2" key="1">
    <citation type="journal article" date="2021" name="Sci. Adv.">
        <title>The American lobster genome reveals insights on longevity, neural, and immune adaptations.</title>
        <authorList>
            <person name="Polinski J.M."/>
            <person name="Zimin A.V."/>
            <person name="Clark K.F."/>
            <person name="Kohn A.B."/>
            <person name="Sadowski N."/>
            <person name="Timp W."/>
            <person name="Ptitsyn A."/>
            <person name="Khanna P."/>
            <person name="Romanova D.Y."/>
            <person name="Williams P."/>
            <person name="Greenwood S.J."/>
            <person name="Moroz L.L."/>
            <person name="Walt D.R."/>
            <person name="Bodnar A.G."/>
        </authorList>
    </citation>
    <scope>NUCLEOTIDE SEQUENCE</scope>
    <source>
        <strain evidence="2">GMGI-L3</strain>
    </source>
</reference>
<evidence type="ECO:0000313" key="2">
    <source>
        <dbReference type="EMBL" id="KAG7167539.1"/>
    </source>
</evidence>
<feature type="region of interest" description="Disordered" evidence="1">
    <location>
        <begin position="421"/>
        <end position="460"/>
    </location>
</feature>